<organism evidence="2 3">
    <name type="scientific">Nesidiocoris tenuis</name>
    <dbReference type="NCBI Taxonomy" id="355587"/>
    <lineage>
        <taxon>Eukaryota</taxon>
        <taxon>Metazoa</taxon>
        <taxon>Ecdysozoa</taxon>
        <taxon>Arthropoda</taxon>
        <taxon>Hexapoda</taxon>
        <taxon>Insecta</taxon>
        <taxon>Pterygota</taxon>
        <taxon>Neoptera</taxon>
        <taxon>Paraneoptera</taxon>
        <taxon>Hemiptera</taxon>
        <taxon>Heteroptera</taxon>
        <taxon>Panheteroptera</taxon>
        <taxon>Cimicomorpha</taxon>
        <taxon>Miridae</taxon>
        <taxon>Dicyphina</taxon>
        <taxon>Nesidiocoris</taxon>
    </lineage>
</organism>
<evidence type="ECO:0000256" key="1">
    <source>
        <dbReference type="SAM" id="MobiDB-lite"/>
    </source>
</evidence>
<keyword evidence="3" id="KW-1185">Reference proteome</keyword>
<evidence type="ECO:0000313" key="2">
    <source>
        <dbReference type="EMBL" id="BES94196.1"/>
    </source>
</evidence>
<dbReference type="EMBL" id="AP028913">
    <property type="protein sequence ID" value="BES94196.1"/>
    <property type="molecule type" value="Genomic_DNA"/>
</dbReference>
<gene>
    <name evidence="2" type="ORF">NTJ_07005</name>
</gene>
<proteinExistence type="predicted"/>
<protein>
    <submittedName>
        <fullName evidence="2">Uncharacterized protein</fullName>
    </submittedName>
</protein>
<name>A0ABN7APP9_9HEMI</name>
<dbReference type="Proteomes" id="UP001307889">
    <property type="component" value="Chromosome 5"/>
</dbReference>
<feature type="region of interest" description="Disordered" evidence="1">
    <location>
        <begin position="64"/>
        <end position="90"/>
    </location>
</feature>
<sequence length="90" mass="9930">MSEVRSFFKVENPAVGDGFVNYVPFQFATTAGGVVEIFIRSLPFTADFDLPFLATAEARMPECEKRGRVEKSSPTPGMARNQGRFFSDAS</sequence>
<reference evidence="2 3" key="1">
    <citation type="submission" date="2023-09" db="EMBL/GenBank/DDBJ databases">
        <title>Nesidiocoris tenuis whole genome shotgun sequence.</title>
        <authorList>
            <person name="Shibata T."/>
            <person name="Shimoda M."/>
            <person name="Kobayashi T."/>
            <person name="Uehara T."/>
        </authorList>
    </citation>
    <scope>NUCLEOTIDE SEQUENCE [LARGE SCALE GENOMIC DNA]</scope>
    <source>
        <strain evidence="2 3">Japan</strain>
    </source>
</reference>
<evidence type="ECO:0000313" key="3">
    <source>
        <dbReference type="Proteomes" id="UP001307889"/>
    </source>
</evidence>
<accession>A0ABN7APP9</accession>